<keyword evidence="2" id="KW-0472">Membrane</keyword>
<dbReference type="PATRIC" id="fig|1299334.3.peg.9824"/>
<keyword evidence="5" id="KW-0863">Zinc-finger</keyword>
<dbReference type="AlphaFoldDB" id="X7YIN2"/>
<accession>X7YIN2</accession>
<keyword evidence="5" id="KW-0479">Metal-binding</keyword>
<comment type="caution">
    <text evidence="5">The sequence shown here is derived from an EMBL/GenBank/DDBJ whole genome shotgun (WGS) entry which is preliminary data.</text>
</comment>
<feature type="transmembrane region" description="Helical" evidence="2">
    <location>
        <begin position="91"/>
        <end position="116"/>
    </location>
</feature>
<evidence type="ECO:0000256" key="2">
    <source>
        <dbReference type="SAM" id="Phobius"/>
    </source>
</evidence>
<gene>
    <name evidence="5" type="ORF">I553_0236</name>
</gene>
<keyword evidence="2" id="KW-0812">Transmembrane</keyword>
<dbReference type="EMBL" id="JAOB01000093">
    <property type="protein sequence ID" value="EUA07057.1"/>
    <property type="molecule type" value="Genomic_DNA"/>
</dbReference>
<organism evidence="5">
    <name type="scientific">Mycobacterium xenopi 4042</name>
    <dbReference type="NCBI Taxonomy" id="1299334"/>
    <lineage>
        <taxon>Bacteria</taxon>
        <taxon>Bacillati</taxon>
        <taxon>Actinomycetota</taxon>
        <taxon>Actinomycetes</taxon>
        <taxon>Mycobacteriales</taxon>
        <taxon>Mycobacteriaceae</taxon>
        <taxon>Mycobacterium</taxon>
    </lineage>
</organism>
<evidence type="ECO:0000256" key="1">
    <source>
        <dbReference type="SAM" id="MobiDB-lite"/>
    </source>
</evidence>
<dbReference type="Pfam" id="PF13490">
    <property type="entry name" value="zf-HC2"/>
    <property type="match status" value="1"/>
</dbReference>
<evidence type="ECO:0000259" key="4">
    <source>
        <dbReference type="Pfam" id="PF13490"/>
    </source>
</evidence>
<feature type="domain" description="Putative zinc-finger" evidence="4">
    <location>
        <begin position="3"/>
        <end position="37"/>
    </location>
</feature>
<dbReference type="InterPro" id="IPR018734">
    <property type="entry name" value="DUF2275"/>
</dbReference>
<dbReference type="Pfam" id="PF10039">
    <property type="entry name" value="DUF2275"/>
    <property type="match status" value="1"/>
</dbReference>
<proteinExistence type="predicted"/>
<dbReference type="InterPro" id="IPR027383">
    <property type="entry name" value="Znf_put"/>
</dbReference>
<name>X7YIN2_MYCXE</name>
<evidence type="ECO:0000259" key="3">
    <source>
        <dbReference type="Pfam" id="PF10039"/>
    </source>
</evidence>
<feature type="transmembrane region" description="Helical" evidence="2">
    <location>
        <begin position="136"/>
        <end position="169"/>
    </location>
</feature>
<feature type="domain" description="DUF2275" evidence="3">
    <location>
        <begin position="57"/>
        <end position="194"/>
    </location>
</feature>
<feature type="region of interest" description="Disordered" evidence="1">
    <location>
        <begin position="204"/>
        <end position="236"/>
    </location>
</feature>
<feature type="compositionally biased region" description="Basic residues" evidence="1">
    <location>
        <begin position="212"/>
        <end position="230"/>
    </location>
</feature>
<keyword evidence="5" id="KW-0862">Zinc</keyword>
<evidence type="ECO:0000313" key="5">
    <source>
        <dbReference type="EMBL" id="EUA07057.1"/>
    </source>
</evidence>
<reference evidence="5" key="1">
    <citation type="submission" date="2014-01" db="EMBL/GenBank/DDBJ databases">
        <authorList>
            <person name="Brown-Elliot B."/>
            <person name="Wallace R."/>
            <person name="Lenaerts A."/>
            <person name="Ordway D."/>
            <person name="DeGroote M.A."/>
            <person name="Parker T."/>
            <person name="Sizemore C."/>
            <person name="Tallon L.J."/>
            <person name="Sadzewicz L.K."/>
            <person name="Sengamalay N."/>
            <person name="Fraser C.M."/>
            <person name="Hine E."/>
            <person name="Shefchek K.A."/>
            <person name="Das S.P."/>
            <person name="Tettelin H."/>
        </authorList>
    </citation>
    <scope>NUCLEOTIDE SEQUENCE [LARGE SCALE GENOMIC DNA]</scope>
    <source>
        <strain evidence="5">4042</strain>
    </source>
</reference>
<protein>
    <submittedName>
        <fullName evidence="5">Zinc-finger family protein</fullName>
    </submittedName>
</protein>
<sequence length="261" mass="27745">MRCEVAREALSARLDGERHAVPAQRVDAHLGSCPDCRAWLIGVAMQTRRLAAAEVGHGPDLVDKIMAMAGLATTAPRRRWPHRLVSGYRRWALIAVGVSQVAVALAQIAGIDFGLASPHGHGAATGMHLLHESTAWLLALGLAMVAAGIWTAAAAGVAAIATAFTAALLTYVAIDAYHSEVTAARIASHLPLLLGSCSPGWSHANGPGANGTRHRRRPGRRPSACRHRPARSTARTSLADQPLRRLAWLLRQSVVEPRRSV</sequence>
<dbReference type="GO" id="GO:0008270">
    <property type="term" value="F:zinc ion binding"/>
    <property type="evidence" value="ECO:0007669"/>
    <property type="project" value="UniProtKB-KW"/>
</dbReference>
<keyword evidence="2" id="KW-1133">Transmembrane helix</keyword>